<dbReference type="PANTHER" id="PTHR43979:SF1">
    <property type="entry name" value="PRE-MRNA-PROCESSING FACTOR 17"/>
    <property type="match status" value="1"/>
</dbReference>
<feature type="repeat" description="WD" evidence="9">
    <location>
        <begin position="543"/>
        <end position="576"/>
    </location>
</feature>
<organism evidence="11 12">
    <name type="scientific">Elliptochloris bilobata</name>
    <dbReference type="NCBI Taxonomy" id="381761"/>
    <lineage>
        <taxon>Eukaryota</taxon>
        <taxon>Viridiplantae</taxon>
        <taxon>Chlorophyta</taxon>
        <taxon>core chlorophytes</taxon>
        <taxon>Trebouxiophyceae</taxon>
        <taxon>Trebouxiophyceae incertae sedis</taxon>
        <taxon>Elliptochloris clade</taxon>
        <taxon>Elliptochloris</taxon>
    </lineage>
</organism>
<feature type="region of interest" description="Disordered" evidence="10">
    <location>
        <begin position="150"/>
        <end position="179"/>
    </location>
</feature>
<accession>A0AAW1QXC9</accession>
<evidence type="ECO:0000313" key="11">
    <source>
        <dbReference type="EMBL" id="KAK9826137.1"/>
    </source>
</evidence>
<dbReference type="InterPro" id="IPR036322">
    <property type="entry name" value="WD40_repeat_dom_sf"/>
</dbReference>
<dbReference type="InterPro" id="IPR015943">
    <property type="entry name" value="WD40/YVTN_repeat-like_dom_sf"/>
</dbReference>
<evidence type="ECO:0000256" key="7">
    <source>
        <dbReference type="ARBA" id="ARBA00023242"/>
    </source>
</evidence>
<dbReference type="GO" id="GO:0000398">
    <property type="term" value="P:mRNA splicing, via spliceosome"/>
    <property type="evidence" value="ECO:0007669"/>
    <property type="project" value="InterPro"/>
</dbReference>
<dbReference type="PROSITE" id="PS00678">
    <property type="entry name" value="WD_REPEATS_1"/>
    <property type="match status" value="1"/>
</dbReference>
<feature type="repeat" description="WD" evidence="9">
    <location>
        <begin position="281"/>
        <end position="315"/>
    </location>
</feature>
<dbReference type="CDD" id="cd00200">
    <property type="entry name" value="WD40"/>
    <property type="match status" value="1"/>
</dbReference>
<dbReference type="InterPro" id="IPR032847">
    <property type="entry name" value="PRPF17"/>
</dbReference>
<sequence>MDTRNDSGEPSTSGAHAEEEFYVRPLAAVSAAPEVDTAGLALVDSRAVPAASTRFLQDATARKVYANLPLVEMHAPVVGPAHPFQKDGIAAGMKNHRSGYVEDYNAHSFHFDNQYNTFHSYGYATAPRGEGVVGDTAAYAEKKGESVYTTAGQAKRRKTAEERAAEEAAKRARTAGAAPDEAWALEARQPWADKQVAAARPTEEQMEWLEKEGLLKDEEPVGAEGEEGVKAKPVAPKILEKTMFHGKAEVDGAGRSWLEPPKGRKADNNFAYLPKRWIHTWAGHTKGVNAIRFFPTTGHLLLSAGLDGKVKIWDVFGSGKCMRTYLGFSKGVRDINFSNDGRRFLSSSYDKVVKLWDTETGQVITSLGEGKMFFAAKFHPDDSKQNVVMGGCQDKKVYQWDSNTGDLVQKYDYHLAAVNTVTFVDEGRRFVTTSDDKTIRAWEFGIPVQIKYIADPGMHSVPAVTLHPNAQWLIGTSLDNQIVTYSAKDRFRQNRKKTFKGHSVAGYACRPNFSPDGRYVISGDGDGKLWFWDWKTCKAFRTIKAHEGVCIDTEWHPTESSKVATCGWDGSIKLWD</sequence>
<gene>
    <name evidence="11" type="ORF">WJX81_008056</name>
</gene>
<evidence type="ECO:0000313" key="12">
    <source>
        <dbReference type="Proteomes" id="UP001445335"/>
    </source>
</evidence>
<keyword evidence="3" id="KW-0507">mRNA processing</keyword>
<dbReference type="InterPro" id="IPR001680">
    <property type="entry name" value="WD40_rpt"/>
</dbReference>
<evidence type="ECO:0000256" key="1">
    <source>
        <dbReference type="ARBA" id="ARBA00004123"/>
    </source>
</evidence>
<evidence type="ECO:0000256" key="6">
    <source>
        <dbReference type="ARBA" id="ARBA00023187"/>
    </source>
</evidence>
<keyword evidence="2 9" id="KW-0853">WD repeat</keyword>
<keyword evidence="6" id="KW-0508">mRNA splicing</keyword>
<dbReference type="PRINTS" id="PR00320">
    <property type="entry name" value="GPROTEINBRPT"/>
</dbReference>
<comment type="caution">
    <text evidence="11">The sequence shown here is derived from an EMBL/GenBank/DDBJ whole genome shotgun (WGS) entry which is preliminary data.</text>
</comment>
<dbReference type="InterPro" id="IPR019775">
    <property type="entry name" value="WD40_repeat_CS"/>
</dbReference>
<feature type="repeat" description="WD" evidence="9">
    <location>
        <begin position="325"/>
        <end position="366"/>
    </location>
</feature>
<dbReference type="GO" id="GO:0003729">
    <property type="term" value="F:mRNA binding"/>
    <property type="evidence" value="ECO:0007669"/>
    <property type="project" value="TreeGrafter"/>
</dbReference>
<dbReference type="PROSITE" id="PS50294">
    <property type="entry name" value="WD_REPEATS_REGION"/>
    <property type="match status" value="4"/>
</dbReference>
<evidence type="ECO:0000256" key="9">
    <source>
        <dbReference type="PROSITE-ProRule" id="PRU00221"/>
    </source>
</evidence>
<feature type="repeat" description="WD" evidence="9">
    <location>
        <begin position="513"/>
        <end position="542"/>
    </location>
</feature>
<dbReference type="InterPro" id="IPR020472">
    <property type="entry name" value="WD40_PAC1"/>
</dbReference>
<dbReference type="AlphaFoldDB" id="A0AAW1QXC9"/>
<dbReference type="SMART" id="SM00320">
    <property type="entry name" value="WD40"/>
    <property type="match status" value="7"/>
</dbReference>
<keyword evidence="7" id="KW-0539">Nucleus</keyword>
<keyword evidence="12" id="KW-1185">Reference proteome</keyword>
<dbReference type="GO" id="GO:0071013">
    <property type="term" value="C:catalytic step 2 spliceosome"/>
    <property type="evidence" value="ECO:0007669"/>
    <property type="project" value="InterPro"/>
</dbReference>
<dbReference type="SUPFAM" id="SSF50978">
    <property type="entry name" value="WD40 repeat-like"/>
    <property type="match status" value="1"/>
</dbReference>
<evidence type="ECO:0000256" key="2">
    <source>
        <dbReference type="ARBA" id="ARBA00022574"/>
    </source>
</evidence>
<keyword evidence="5" id="KW-0677">Repeat</keyword>
<evidence type="ECO:0000256" key="8">
    <source>
        <dbReference type="ARBA" id="ARBA00068146"/>
    </source>
</evidence>
<evidence type="ECO:0000256" key="3">
    <source>
        <dbReference type="ARBA" id="ARBA00022664"/>
    </source>
</evidence>
<dbReference type="EMBL" id="JALJOU010000068">
    <property type="protein sequence ID" value="KAK9826137.1"/>
    <property type="molecule type" value="Genomic_DNA"/>
</dbReference>
<feature type="compositionally biased region" description="Basic and acidic residues" evidence="10">
    <location>
        <begin position="159"/>
        <end position="170"/>
    </location>
</feature>
<proteinExistence type="predicted"/>
<keyword evidence="4" id="KW-0747">Spliceosome</keyword>
<reference evidence="11 12" key="1">
    <citation type="journal article" date="2024" name="Nat. Commun.">
        <title>Phylogenomics reveals the evolutionary origins of lichenization in chlorophyte algae.</title>
        <authorList>
            <person name="Puginier C."/>
            <person name="Libourel C."/>
            <person name="Otte J."/>
            <person name="Skaloud P."/>
            <person name="Haon M."/>
            <person name="Grisel S."/>
            <person name="Petersen M."/>
            <person name="Berrin J.G."/>
            <person name="Delaux P.M."/>
            <person name="Dal Grande F."/>
            <person name="Keller J."/>
        </authorList>
    </citation>
    <scope>NUCLEOTIDE SEQUENCE [LARGE SCALE GENOMIC DNA]</scope>
    <source>
        <strain evidence="11 12">SAG 245.80</strain>
    </source>
</reference>
<dbReference type="Proteomes" id="UP001445335">
    <property type="component" value="Unassembled WGS sequence"/>
</dbReference>
<dbReference type="PANTHER" id="PTHR43979">
    <property type="entry name" value="PRE-MRNA-PROCESSING FACTOR 17"/>
    <property type="match status" value="1"/>
</dbReference>
<evidence type="ECO:0000256" key="10">
    <source>
        <dbReference type="SAM" id="MobiDB-lite"/>
    </source>
</evidence>
<dbReference type="FunFam" id="2.130.10.10:FF:000034">
    <property type="entry name" value="Pre-mRNA-processing factor 17, putative"/>
    <property type="match status" value="1"/>
</dbReference>
<protein>
    <recommendedName>
        <fullName evidence="8">Pre-mRNA-processing factor 17</fullName>
    </recommendedName>
</protein>
<name>A0AAW1QXC9_9CHLO</name>
<evidence type="ECO:0000256" key="5">
    <source>
        <dbReference type="ARBA" id="ARBA00022737"/>
    </source>
</evidence>
<evidence type="ECO:0000256" key="4">
    <source>
        <dbReference type="ARBA" id="ARBA00022728"/>
    </source>
</evidence>
<dbReference type="PROSITE" id="PS50082">
    <property type="entry name" value="WD_REPEATS_2"/>
    <property type="match status" value="5"/>
</dbReference>
<dbReference type="Pfam" id="PF00400">
    <property type="entry name" value="WD40"/>
    <property type="match status" value="5"/>
</dbReference>
<dbReference type="Gene3D" id="2.130.10.10">
    <property type="entry name" value="YVTN repeat-like/Quinoprotein amine dehydrogenase"/>
    <property type="match status" value="1"/>
</dbReference>
<feature type="repeat" description="WD" evidence="9">
    <location>
        <begin position="411"/>
        <end position="443"/>
    </location>
</feature>
<comment type="subcellular location">
    <subcellularLocation>
        <location evidence="1">Nucleus</location>
    </subcellularLocation>
</comment>